<reference evidence="2" key="1">
    <citation type="submission" date="2018-10" db="EMBL/GenBank/DDBJ databases">
        <authorList>
            <consortium name="NARMS: The National Antimicrobial Resistance Monitoring System"/>
        </authorList>
    </citation>
    <scope>NUCLEOTIDE SEQUENCE [LARGE SCALE GENOMIC DNA]</scope>
    <source>
        <strain evidence="2">CVM N17EC0388</strain>
    </source>
</reference>
<dbReference type="Pfam" id="PF05707">
    <property type="entry name" value="Zot"/>
    <property type="match status" value="1"/>
</dbReference>
<proteinExistence type="predicted"/>
<dbReference type="EMBL" id="RNRV01000010">
    <property type="protein sequence ID" value="MHO04278.1"/>
    <property type="molecule type" value="Genomic_DNA"/>
</dbReference>
<gene>
    <name evidence="2" type="ORF">D9F05_07840</name>
</gene>
<dbReference type="InterPro" id="IPR008900">
    <property type="entry name" value="Zot_N"/>
</dbReference>
<dbReference type="InterPro" id="IPR027417">
    <property type="entry name" value="P-loop_NTPase"/>
</dbReference>
<dbReference type="AlphaFoldDB" id="A0A3L0VWY4"/>
<organism evidence="2">
    <name type="scientific">Escherichia coli</name>
    <dbReference type="NCBI Taxonomy" id="562"/>
    <lineage>
        <taxon>Bacteria</taxon>
        <taxon>Pseudomonadati</taxon>
        <taxon>Pseudomonadota</taxon>
        <taxon>Gammaproteobacteria</taxon>
        <taxon>Enterobacterales</taxon>
        <taxon>Enterobacteriaceae</taxon>
        <taxon>Escherichia</taxon>
    </lineage>
</organism>
<protein>
    <recommendedName>
        <fullName evidence="1">Zona occludens toxin N-terminal domain-containing protein</fullName>
    </recommendedName>
</protein>
<dbReference type="Gene3D" id="3.40.50.300">
    <property type="entry name" value="P-loop containing nucleotide triphosphate hydrolases"/>
    <property type="match status" value="1"/>
</dbReference>
<name>A0A3L0VWY4_ECOLX</name>
<sequence>MAIVIEHGHNGSYKSSSVIWFRLLPALRQGRLVVTNVAGMYPLHKIEEFLGEKFPASARLFRMSSQDPTYQKLWRVWHHWMPIGAFVFIDECQDIYDRDVFSGKPEYDIKPIDYYDSILPADFIELYKEMLLKYKPENLDECDTDDTGRVVFDGEGKIIYPTTPKESFMRHRHYNWDVVMATPDITSIPRPVRACCETAFAYNSKDSFFFSKRKPRIYEHNPLENGIPTSKSVTFKRRVPLAVHLLYKSTQTGNITKSGQSQGPFSSLKLRLVLFVVFPLSLCWLGYNLYHFFNPPGPQAPTAVDVAASQGAGSSAGSVAVPVSHSDSNGAALGGPAQPFLMPYRVTELFVTGSSGAIYMGRFEGLVIFSGVRGKQELAFNSDDLVNLGYRVDYLGDCYSVVTDRAGRAITVNCAPRIYNQPPEPQPQQNVIPDNVVQLANLTNVSS</sequence>
<evidence type="ECO:0000259" key="1">
    <source>
        <dbReference type="Pfam" id="PF05707"/>
    </source>
</evidence>
<accession>A0A3L0VWY4</accession>
<feature type="domain" description="Zona occludens toxin N-terminal" evidence="1">
    <location>
        <begin position="2"/>
        <end position="253"/>
    </location>
</feature>
<evidence type="ECO:0000313" key="2">
    <source>
        <dbReference type="EMBL" id="MHO04278.1"/>
    </source>
</evidence>
<comment type="caution">
    <text evidence="2">The sequence shown here is derived from an EMBL/GenBank/DDBJ whole genome shotgun (WGS) entry which is preliminary data.</text>
</comment>